<comment type="similarity">
    <text evidence="2">Belongs to the glycosyl hydrolase 13 family.</text>
</comment>
<keyword evidence="4" id="KW-0325">Glycoprotein</keyword>
<protein>
    <recommendedName>
        <fullName evidence="3">alpha-glucosidase</fullName>
        <ecNumber evidence="3">3.2.1.20</ecNumber>
    </recommendedName>
</protein>
<evidence type="ECO:0000259" key="6">
    <source>
        <dbReference type="SMART" id="SM00642"/>
    </source>
</evidence>
<dbReference type="EMBL" id="JACKWZ010000318">
    <property type="protein sequence ID" value="KAF9409453.1"/>
    <property type="molecule type" value="Genomic_DNA"/>
</dbReference>
<dbReference type="SUPFAM" id="SSF51011">
    <property type="entry name" value="Glycosyl hydrolase domain"/>
    <property type="match status" value="3"/>
</dbReference>
<keyword evidence="5" id="KW-0326">Glycosidase</keyword>
<organism evidence="7 8">
    <name type="scientific">Spodoptera exigua</name>
    <name type="common">Beet armyworm</name>
    <name type="synonym">Noctua fulgens</name>
    <dbReference type="NCBI Taxonomy" id="7107"/>
    <lineage>
        <taxon>Eukaryota</taxon>
        <taxon>Metazoa</taxon>
        <taxon>Ecdysozoa</taxon>
        <taxon>Arthropoda</taxon>
        <taxon>Hexapoda</taxon>
        <taxon>Insecta</taxon>
        <taxon>Pterygota</taxon>
        <taxon>Neoptera</taxon>
        <taxon>Endopterygota</taxon>
        <taxon>Lepidoptera</taxon>
        <taxon>Glossata</taxon>
        <taxon>Ditrysia</taxon>
        <taxon>Noctuoidea</taxon>
        <taxon>Noctuidae</taxon>
        <taxon>Amphipyrinae</taxon>
        <taxon>Spodoptera</taxon>
    </lineage>
</organism>
<dbReference type="InterPro" id="IPR013780">
    <property type="entry name" value="Glyco_hydro_b"/>
</dbReference>
<dbReference type="SMART" id="SM00642">
    <property type="entry name" value="Aamy"/>
    <property type="match status" value="3"/>
</dbReference>
<dbReference type="FunFam" id="3.90.400.10:FF:000001">
    <property type="entry name" value="Maltase A3, isoform A"/>
    <property type="match status" value="3"/>
</dbReference>
<dbReference type="Proteomes" id="UP000648187">
    <property type="component" value="Unassembled WGS sequence"/>
</dbReference>
<name>A0A835L0U3_SPOEX</name>
<dbReference type="GO" id="GO:0004558">
    <property type="term" value="F:alpha-1,4-glucosidase activity"/>
    <property type="evidence" value="ECO:0007669"/>
    <property type="project" value="UniProtKB-EC"/>
</dbReference>
<comment type="catalytic activity">
    <reaction evidence="1">
        <text>Hydrolysis of terminal, non-reducing (1-&gt;4)-linked alpha-D-glucose residues with release of alpha-D-glucose.</text>
        <dbReference type="EC" id="3.2.1.20"/>
    </reaction>
</comment>
<gene>
    <name evidence="7" type="ORF">HW555_011183</name>
</gene>
<dbReference type="GO" id="GO:0005975">
    <property type="term" value="P:carbohydrate metabolic process"/>
    <property type="evidence" value="ECO:0007669"/>
    <property type="project" value="InterPro"/>
</dbReference>
<dbReference type="Pfam" id="PF00128">
    <property type="entry name" value="Alpha-amylase"/>
    <property type="match status" value="3"/>
</dbReference>
<evidence type="ECO:0000256" key="3">
    <source>
        <dbReference type="ARBA" id="ARBA00012741"/>
    </source>
</evidence>
<feature type="domain" description="Glycosyl hydrolase family 13 catalytic" evidence="6">
    <location>
        <begin position="1184"/>
        <end position="1583"/>
    </location>
</feature>
<proteinExistence type="inferred from homology"/>
<dbReference type="Gene3D" id="3.90.400.10">
    <property type="entry name" value="Oligo-1,6-glucosidase, Domain 2"/>
    <property type="match status" value="3"/>
</dbReference>
<feature type="domain" description="Glycosyl hydrolase family 13 catalytic" evidence="6">
    <location>
        <begin position="630"/>
        <end position="1030"/>
    </location>
</feature>
<dbReference type="InterPro" id="IPR045857">
    <property type="entry name" value="O16G_dom_2"/>
</dbReference>
<dbReference type="InterPro" id="IPR017853">
    <property type="entry name" value="GH"/>
</dbReference>
<evidence type="ECO:0000256" key="4">
    <source>
        <dbReference type="ARBA" id="ARBA00023180"/>
    </source>
</evidence>
<comment type="caution">
    <text evidence="7">The sequence shown here is derived from an EMBL/GenBank/DDBJ whole genome shotgun (WGS) entry which is preliminary data.</text>
</comment>
<reference evidence="7" key="1">
    <citation type="submission" date="2020-08" db="EMBL/GenBank/DDBJ databases">
        <title>Spodoptera exigua strain:BAW_Kor-Di-RS1 Genome sequencing and assembly.</title>
        <authorList>
            <person name="Kim J."/>
            <person name="Nam H.Y."/>
            <person name="Kwon M."/>
            <person name="Choi J.H."/>
            <person name="Cho S.R."/>
            <person name="Kim G.-H."/>
        </authorList>
    </citation>
    <scope>NUCLEOTIDE SEQUENCE</scope>
    <source>
        <strain evidence="7">BAW_Kor-Di-RS1</strain>
        <tissue evidence="7">Whole-body</tissue>
    </source>
</reference>
<dbReference type="Gene3D" id="3.20.20.80">
    <property type="entry name" value="Glycosidases"/>
    <property type="match status" value="3"/>
</dbReference>
<accession>A0A835L0U3</accession>
<dbReference type="PANTHER" id="PTHR10357:SF179">
    <property type="entry name" value="NEUTRAL AND BASIC AMINO ACID TRANSPORT PROTEIN RBAT"/>
    <property type="match status" value="1"/>
</dbReference>
<evidence type="ECO:0000256" key="2">
    <source>
        <dbReference type="ARBA" id="ARBA00008061"/>
    </source>
</evidence>
<dbReference type="Gene3D" id="2.60.40.1180">
    <property type="entry name" value="Golgi alpha-mannosidase II"/>
    <property type="match status" value="3"/>
</dbReference>
<feature type="domain" description="Glycosyl hydrolase family 13 catalytic" evidence="6">
    <location>
        <begin position="52"/>
        <end position="452"/>
    </location>
</feature>
<dbReference type="EC" id="3.2.1.20" evidence="3"/>
<sequence length="1738" mass="200301">MVLFLTDVLQNFYTMWQIFLFSSIVLLAKTTDGRYENVNIKQDWWETAVFYQIYPRSFMDSDGDGVGDLNGITSRLEYLKELGVDATLLSPIFKSPMYDFGYDVSDYYSIQPEYGTMEDFEQLLKKAGELNIKVILDFVPNHSSNESDWFIKSSNRDEYYSDWYIWENGHLNEHGQRSPPNNWISLFRKSAWTYMPSRDQYYFHQFGSSQPDFNFRNPVVVEEMKNIIKFWLEKGVAGMRVNSVNLFFEVDKDVYGGRYPNEPNTGKPGLGPDDYGFLDHIYTRDQEETYDMVSQLRDVFDAITIRDNLTRVMMTEANTNIKNAVRYYGEGIHTGAHIPFNFALIADLDKDSDARDIKYAVDRWLTYKPLKKQANWVTGNNDKSRVASRFRPELVDAFNMLVLLLPGIAITYMGEEIGMVNGFVPWSETKDPQACNTDDPVNFIEVYRDPVRTPFQWSSGKHAGFSTADTTWLPVAEGFEQLNVAVQRSAVRSHYQVYRTLTNLRLRPAFRLGRFESMTLNSDVYAFKRWYNDDTYVVVMNVGKVYHVVNLTAFDLIFGQLEVEASSVLSSRTFSDTVQANYLDLAADEALVLRMQGVIFLSLFLVLCSGNVLKHEENDQDWWETTIFYQIYPRSFLDSDGDGIGDLNGITSKLEYIKSLGVGAIWMSPMFQSPMYDFGYDIADFYAIHDEYGTMEDFDALMEKANELGIKVVLDLVPNHTSNESVWFQEALNGNEKYYNYFVWEDGVIDENGNRQPPNNWLSHFRGSAWEYKEEVGKYYLHQFAVGQPDLNYRNPEVVEEMKNIIRFWLGKGVAGFRVDAVNCLYEADKELFGGKYPDEPLSGNLNADPESHDYLNHIYTKDREETYYMVYEWRDVFDEFKEKDGLTRVMMTEVYATIQNVVRYFGEGDKEGAQMPFNFDLITDVDASSSAADIKYTIDKFLTYKPVDKGANWVVGNHDNSRMATRYGPPLVDGINMIVLLLPGVGVTYMGEELGLVDGYVSWEDTVDPSGCNTNDPINYVLSSRDPERTPFQWNADKNAGFSTADRTWLPVADGYETLNVEAQVAAERSHLKVYQALASLRQEKVFRYGRYDSLAMNHDIFVFRRWYHGETYLVVVNMRDNEHVINLTYFENVAGDVSVVLRSIDSPKNEGSLLLLPVLFALAFSHSHDKKLDWWETTIFYQIYPRSFKDSDGDGIGDLNGITSSLEYLKELGVGATWLSPIFKSPMYDFGYDIADFYAIQEEYGTMEDFDNLMAKAKELDIKIVLDFVPNHTSNESVWFEEALRGHEKYYDYFIWEDGVVDENGVMHPPNNWVSVFRKSAWEYREEVGKYYFHQFVIGQPDLNYRNPDVVEEMKNIIRFWLDKGVAGFRVDAIAHLFEVDKADFGGKYPDEPLSGKTDDPDSYDYLSHIYTTDLDETLDMVYQWREVFDEYKEKDGLTRVMMTEAYSSPQMTMRYFGEGDRKGAQMPFNFVLISDVNGKSSAAEIKYALDKFLTFKPIDQHANWVAGNHDNNRVASRFSPEMVDGINMIVTLMPGIAVTYMGEEIGMVDGYVSWEDTVDPSGCNTDDPINYWMSSRDPERTPFQWNADKNAGFSTADKTWLPVADGYENLNVEVQRESKNTHLNVYKFLSELRTDKVFRYGRYESVAFNEGVFAFRRWYEKKAYIVVVNFRNEPYTIDLTYFEGVNKSVKVVVSSIQSPKSSSDVLSANKVEIVGNESLVLKTNLNVHIMLVAET</sequence>
<keyword evidence="5" id="KW-0378">Hydrolase</keyword>
<evidence type="ECO:0000256" key="1">
    <source>
        <dbReference type="ARBA" id="ARBA00001657"/>
    </source>
</evidence>
<dbReference type="PANTHER" id="PTHR10357">
    <property type="entry name" value="ALPHA-AMYLASE FAMILY MEMBER"/>
    <property type="match status" value="1"/>
</dbReference>
<evidence type="ECO:0000256" key="5">
    <source>
        <dbReference type="ARBA" id="ARBA00023295"/>
    </source>
</evidence>
<dbReference type="SUPFAM" id="SSF51445">
    <property type="entry name" value="(Trans)glycosidases"/>
    <property type="match status" value="3"/>
</dbReference>
<keyword evidence="8" id="KW-1185">Reference proteome</keyword>
<dbReference type="InterPro" id="IPR006047">
    <property type="entry name" value="GH13_cat_dom"/>
</dbReference>
<dbReference type="CDD" id="cd11328">
    <property type="entry name" value="AmyAc_maltase"/>
    <property type="match status" value="3"/>
</dbReference>
<evidence type="ECO:0000313" key="8">
    <source>
        <dbReference type="Proteomes" id="UP000648187"/>
    </source>
</evidence>
<evidence type="ECO:0000313" key="7">
    <source>
        <dbReference type="EMBL" id="KAF9409453.1"/>
    </source>
</evidence>